<evidence type="ECO:0000313" key="3">
    <source>
        <dbReference type="Proteomes" id="UP001231518"/>
    </source>
</evidence>
<sequence>MPKSICDTSTKTTLVEHFFNIIFTEFHNTPPVCVCVQMCPDQPTYCYPNGCLKRTESTKKTEALMPVTKISENTKPIFFIDEKNDFMNDFLTKNYIDDNIPIVAPMPTQSENSMITNMRPDPFKDRYKILFKYKKMPKVELKYNHGEQVKNIKSEVLKTENVDVSKTRWPMNKIDRRMGVGQPSVRQTADVPKSTSNNRYFMSVFPGKDASYPPKYFKRELQNNTNGEVDIKAIYVVGKSESENNAFSLEKLIDSLIESSFDNNATSPGAGVETTTLVNERNNKIEELKEADKENSSYHSIKKETNIISMNFTNENVDKNKYSDDITANNSKNVGDMIAKLSKRIEIQNNTSLEIMKRLTGGFEFESFSTTTEKPMETTSQTQKDTSTTELPLTTSMPMAYDTRTTRKIRKRIVRRLQNKNNK</sequence>
<dbReference type="AlphaFoldDB" id="A0AAD7YXW2"/>
<name>A0AAD7YXW2_MYTSE</name>
<evidence type="ECO:0000313" key="2">
    <source>
        <dbReference type="EMBL" id="KAJ8733637.1"/>
    </source>
</evidence>
<protein>
    <submittedName>
        <fullName evidence="2">Uncharacterized protein</fullName>
    </submittedName>
</protein>
<keyword evidence="3" id="KW-1185">Reference proteome</keyword>
<feature type="region of interest" description="Disordered" evidence="1">
    <location>
        <begin position="368"/>
        <end position="390"/>
    </location>
</feature>
<evidence type="ECO:0000256" key="1">
    <source>
        <dbReference type="SAM" id="MobiDB-lite"/>
    </source>
</evidence>
<dbReference type="EMBL" id="JARGEI010000003">
    <property type="protein sequence ID" value="KAJ8733637.1"/>
    <property type="molecule type" value="Genomic_DNA"/>
</dbReference>
<accession>A0AAD7YXW2</accession>
<proteinExistence type="predicted"/>
<organism evidence="2 3">
    <name type="scientific">Mythimna separata</name>
    <name type="common">Oriental armyworm</name>
    <name type="synonym">Pseudaletia separata</name>
    <dbReference type="NCBI Taxonomy" id="271217"/>
    <lineage>
        <taxon>Eukaryota</taxon>
        <taxon>Metazoa</taxon>
        <taxon>Ecdysozoa</taxon>
        <taxon>Arthropoda</taxon>
        <taxon>Hexapoda</taxon>
        <taxon>Insecta</taxon>
        <taxon>Pterygota</taxon>
        <taxon>Neoptera</taxon>
        <taxon>Endopterygota</taxon>
        <taxon>Lepidoptera</taxon>
        <taxon>Glossata</taxon>
        <taxon>Ditrysia</taxon>
        <taxon>Noctuoidea</taxon>
        <taxon>Noctuidae</taxon>
        <taxon>Noctuinae</taxon>
        <taxon>Hadenini</taxon>
        <taxon>Mythimna</taxon>
    </lineage>
</organism>
<reference evidence="2" key="1">
    <citation type="submission" date="2023-03" db="EMBL/GenBank/DDBJ databases">
        <title>Chromosome-level genomes of two armyworms, Mythimna separata and Mythimna loreyi, provide insights into the biosynthesis and reception of sex pheromones.</title>
        <authorList>
            <person name="Zhao H."/>
        </authorList>
    </citation>
    <scope>NUCLEOTIDE SEQUENCE</scope>
    <source>
        <strain evidence="2">BeijingLab</strain>
        <tissue evidence="2">Pupa</tissue>
    </source>
</reference>
<gene>
    <name evidence="2" type="ORF">PYW07_014188</name>
</gene>
<feature type="compositionally biased region" description="Low complexity" evidence="1">
    <location>
        <begin position="378"/>
        <end position="389"/>
    </location>
</feature>
<dbReference type="Proteomes" id="UP001231518">
    <property type="component" value="Chromosome 5"/>
</dbReference>
<comment type="caution">
    <text evidence="2">The sequence shown here is derived from an EMBL/GenBank/DDBJ whole genome shotgun (WGS) entry which is preliminary data.</text>
</comment>